<dbReference type="EMBL" id="FOZX01000004">
    <property type="protein sequence ID" value="SFS71077.1"/>
    <property type="molecule type" value="Genomic_DNA"/>
</dbReference>
<name>A0A1I6S2A7_9PSEU</name>
<dbReference type="Proteomes" id="UP000198852">
    <property type="component" value="Unassembled WGS sequence"/>
</dbReference>
<dbReference type="CDD" id="cd00531">
    <property type="entry name" value="NTF2_like"/>
    <property type="match status" value="1"/>
</dbReference>
<evidence type="ECO:0000313" key="2">
    <source>
        <dbReference type="EMBL" id="SFS71077.1"/>
    </source>
</evidence>
<dbReference type="RefSeq" id="WP_093417423.1">
    <property type="nucleotide sequence ID" value="NZ_FOZX01000004.1"/>
</dbReference>
<dbReference type="Pfam" id="PF13577">
    <property type="entry name" value="SnoaL_4"/>
    <property type="match status" value="1"/>
</dbReference>
<dbReference type="OrthoDB" id="4941530at2"/>
<reference evidence="3" key="1">
    <citation type="submission" date="2016-10" db="EMBL/GenBank/DDBJ databases">
        <authorList>
            <person name="Varghese N."/>
            <person name="Submissions S."/>
        </authorList>
    </citation>
    <scope>NUCLEOTIDE SEQUENCE [LARGE SCALE GENOMIC DNA]</scope>
    <source>
        <strain evidence="3">DSM 44771</strain>
    </source>
</reference>
<accession>A0A1I6S2A7</accession>
<dbReference type="Gene3D" id="3.10.450.50">
    <property type="match status" value="1"/>
</dbReference>
<gene>
    <name evidence="2" type="ORF">SAMN05660874_02827</name>
</gene>
<dbReference type="InterPro" id="IPR032710">
    <property type="entry name" value="NTF2-like_dom_sf"/>
</dbReference>
<evidence type="ECO:0000259" key="1">
    <source>
        <dbReference type="Pfam" id="PF13577"/>
    </source>
</evidence>
<dbReference type="AlphaFoldDB" id="A0A1I6S2A7"/>
<dbReference type="SUPFAM" id="SSF54427">
    <property type="entry name" value="NTF2-like"/>
    <property type="match status" value="1"/>
</dbReference>
<dbReference type="STRING" id="95161.SAMN05660874_02827"/>
<keyword evidence="3" id="KW-1185">Reference proteome</keyword>
<dbReference type="InterPro" id="IPR037401">
    <property type="entry name" value="SnoaL-like"/>
</dbReference>
<evidence type="ECO:0000313" key="3">
    <source>
        <dbReference type="Proteomes" id="UP000198852"/>
    </source>
</evidence>
<sequence length="155" mass="17769">MDLVAMEEIKRLKHRYLRAVDLKLWHELADTITEDAVGDYGTEAAGQKLHLVGREEILAFMRENLGPGIITTHFAGQPEIDVDGDTATGTWCFEDTVIATEFKTIIRGSAFYEDTYRRESDGAWRISRTGYTRTYEFLHTFDDLPNFTLTANRWA</sequence>
<protein>
    <submittedName>
        <fullName evidence="2">SnoaL-like domain-containing protein</fullName>
    </submittedName>
</protein>
<organism evidence="2 3">
    <name type="scientific">Saccharopolyspora flava</name>
    <dbReference type="NCBI Taxonomy" id="95161"/>
    <lineage>
        <taxon>Bacteria</taxon>
        <taxon>Bacillati</taxon>
        <taxon>Actinomycetota</taxon>
        <taxon>Actinomycetes</taxon>
        <taxon>Pseudonocardiales</taxon>
        <taxon>Pseudonocardiaceae</taxon>
        <taxon>Saccharopolyspora</taxon>
    </lineage>
</organism>
<feature type="domain" description="SnoaL-like" evidence="1">
    <location>
        <begin position="3"/>
        <end position="128"/>
    </location>
</feature>
<proteinExistence type="predicted"/>